<dbReference type="InterPro" id="IPR003918">
    <property type="entry name" value="NADH_UbQ_OxRdtase"/>
</dbReference>
<dbReference type="InterPro" id="IPR050586">
    <property type="entry name" value="CPA3_Na-H_Antiporter_D"/>
</dbReference>
<dbReference type="NCBIfam" id="NF006238">
    <property type="entry name" value="PRK08375.1-4"/>
    <property type="match status" value="1"/>
</dbReference>
<evidence type="ECO:0000313" key="11">
    <source>
        <dbReference type="Proteomes" id="UP000540191"/>
    </source>
</evidence>
<dbReference type="PRINTS" id="PR01437">
    <property type="entry name" value="NUOXDRDTASE4"/>
</dbReference>
<evidence type="ECO:0000313" key="10">
    <source>
        <dbReference type="EMBL" id="MBB4735177.1"/>
    </source>
</evidence>
<evidence type="ECO:0000256" key="3">
    <source>
        <dbReference type="ARBA" id="ARBA00022475"/>
    </source>
</evidence>
<gene>
    <name evidence="10" type="ORF">HDA30_000685</name>
</gene>
<feature type="transmembrane region" description="Helical" evidence="8">
    <location>
        <begin position="111"/>
        <end position="129"/>
    </location>
</feature>
<accession>A0A7W7GN71</accession>
<reference evidence="10 11" key="1">
    <citation type="submission" date="2020-08" db="EMBL/GenBank/DDBJ databases">
        <title>Sequencing the genomes of 1000 actinobacteria strains.</title>
        <authorList>
            <person name="Klenk H.-P."/>
        </authorList>
    </citation>
    <scope>NUCLEOTIDE SEQUENCE [LARGE SCALE GENOMIC DNA]</scope>
    <source>
        <strain evidence="10 11">DSM 23974</strain>
    </source>
</reference>
<evidence type="ECO:0000256" key="6">
    <source>
        <dbReference type="ARBA" id="ARBA00023136"/>
    </source>
</evidence>
<evidence type="ECO:0000256" key="1">
    <source>
        <dbReference type="ARBA" id="ARBA00004651"/>
    </source>
</evidence>
<evidence type="ECO:0000259" key="9">
    <source>
        <dbReference type="Pfam" id="PF00361"/>
    </source>
</evidence>
<dbReference type="AlphaFoldDB" id="A0A7W7GN71"/>
<feature type="transmembrane region" description="Helical" evidence="8">
    <location>
        <begin position="135"/>
        <end position="154"/>
    </location>
</feature>
<keyword evidence="4 7" id="KW-0812">Transmembrane</keyword>
<proteinExistence type="inferred from homology"/>
<dbReference type="InterPro" id="IPR001750">
    <property type="entry name" value="ND/Mrp_TM"/>
</dbReference>
<organism evidence="10 11">
    <name type="scientific">Micrococcus cohnii</name>
    <dbReference type="NCBI Taxonomy" id="993416"/>
    <lineage>
        <taxon>Bacteria</taxon>
        <taxon>Bacillati</taxon>
        <taxon>Actinomycetota</taxon>
        <taxon>Actinomycetes</taxon>
        <taxon>Micrococcales</taxon>
        <taxon>Micrococcaceae</taxon>
        <taxon>Micrococcus</taxon>
    </lineage>
</organism>
<comment type="similarity">
    <text evidence="2">Belongs to the CPA3 antiporters (TC 2.A.63) subunit D family.</text>
</comment>
<feature type="transmembrane region" description="Helical" evidence="8">
    <location>
        <begin position="409"/>
        <end position="429"/>
    </location>
</feature>
<dbReference type="GO" id="GO:0042773">
    <property type="term" value="P:ATP synthesis coupled electron transport"/>
    <property type="evidence" value="ECO:0007669"/>
    <property type="project" value="InterPro"/>
</dbReference>
<feature type="transmembrane region" description="Helical" evidence="8">
    <location>
        <begin position="330"/>
        <end position="350"/>
    </location>
</feature>
<feature type="transmembrane region" description="Helical" evidence="8">
    <location>
        <begin position="35"/>
        <end position="57"/>
    </location>
</feature>
<dbReference type="RefSeq" id="WP_158495848.1">
    <property type="nucleotide sequence ID" value="NZ_JACHNA010000001.1"/>
</dbReference>
<comment type="subcellular location">
    <subcellularLocation>
        <location evidence="1">Cell membrane</location>
        <topology evidence="1">Multi-pass membrane protein</topology>
    </subcellularLocation>
    <subcellularLocation>
        <location evidence="7">Membrane</location>
        <topology evidence="7">Multi-pass membrane protein</topology>
    </subcellularLocation>
</comment>
<dbReference type="GO" id="GO:0008137">
    <property type="term" value="F:NADH dehydrogenase (ubiquinone) activity"/>
    <property type="evidence" value="ECO:0007669"/>
    <property type="project" value="InterPro"/>
</dbReference>
<sequence>MSQTTVGMLLPLFVAVPLLAGGVLAALGRLRRVQAWVVALVVGASTLGGAALIAATADGSAYGAGVGPWPDGVAIPFVADMATALMLTLTSGLTAVTAIFAYGSRVANSQFFAPFLLVLVGGVNGALLTADLFNLFVFIEVMLLPSYGLFVLSANRREPLRRVDGARLYVTLNLLTSTILVAGIGFVYGVTGTVNLAVLAGAAAEDDRAALAAALILFALSIKASVVPMHGWLAKAYPATSPAVTALFAALHTKVALYAIFRVYSVVYDGDPRFLWVLATLACLTLVIGALASIGARGAREVLAWQMVSGIGGILLGLALFGHLGLSAGLFYMIHHMVAMACLLAAVGAIEVRYGVGGLKDVRGLARREPLIAVTFFIGLLSLAGIPPFSGFVGKLAMVLAGVAQGSPVAVTVFVTVSLLSLWALLRLWHAWFWGEPRPPANYHERLKTNAMPVMFEEHPTGTGSSTPTENWAPTGVMPVVTAADEPVTRSRIPFSLALPAVITAVATTALGLGGEALLAATGVAADGLLDVTTYVEAVMGG</sequence>
<feature type="transmembrane region" description="Helical" evidence="8">
    <location>
        <begin position="239"/>
        <end position="261"/>
    </location>
</feature>
<dbReference type="GO" id="GO:0005886">
    <property type="term" value="C:plasma membrane"/>
    <property type="evidence" value="ECO:0007669"/>
    <property type="project" value="UniProtKB-SubCell"/>
</dbReference>
<feature type="transmembrane region" description="Helical" evidence="8">
    <location>
        <begin position="302"/>
        <end position="324"/>
    </location>
</feature>
<evidence type="ECO:0000256" key="5">
    <source>
        <dbReference type="ARBA" id="ARBA00022989"/>
    </source>
</evidence>
<dbReference type="Pfam" id="PF00361">
    <property type="entry name" value="Proton_antipo_M"/>
    <property type="match status" value="1"/>
</dbReference>
<protein>
    <submittedName>
        <fullName evidence="10">Multicomponent Na+:H+ antiporter subunit D</fullName>
    </submittedName>
</protein>
<feature type="transmembrane region" description="Helical" evidence="8">
    <location>
        <begin position="77"/>
        <end position="102"/>
    </location>
</feature>
<feature type="transmembrane region" description="Helical" evidence="8">
    <location>
        <begin position="209"/>
        <end position="227"/>
    </location>
</feature>
<keyword evidence="6 8" id="KW-0472">Membrane</keyword>
<comment type="caution">
    <text evidence="10">The sequence shown here is derived from an EMBL/GenBank/DDBJ whole genome shotgun (WGS) entry which is preliminary data.</text>
</comment>
<evidence type="ECO:0000256" key="4">
    <source>
        <dbReference type="ARBA" id="ARBA00022692"/>
    </source>
</evidence>
<dbReference type="PANTHER" id="PTHR42703">
    <property type="entry name" value="NADH DEHYDROGENASE"/>
    <property type="match status" value="1"/>
</dbReference>
<dbReference type="Proteomes" id="UP000540191">
    <property type="component" value="Unassembled WGS sequence"/>
</dbReference>
<keyword evidence="3" id="KW-1003">Cell membrane</keyword>
<dbReference type="EMBL" id="JACHNA010000001">
    <property type="protein sequence ID" value="MBB4735177.1"/>
    <property type="molecule type" value="Genomic_DNA"/>
</dbReference>
<evidence type="ECO:0000256" key="2">
    <source>
        <dbReference type="ARBA" id="ARBA00005346"/>
    </source>
</evidence>
<feature type="transmembrane region" description="Helical" evidence="8">
    <location>
        <begin position="6"/>
        <end position="28"/>
    </location>
</feature>
<feature type="transmembrane region" description="Helical" evidence="8">
    <location>
        <begin position="273"/>
        <end position="295"/>
    </location>
</feature>
<feature type="domain" description="NADH:quinone oxidoreductase/Mrp antiporter transmembrane" evidence="9">
    <location>
        <begin position="131"/>
        <end position="420"/>
    </location>
</feature>
<evidence type="ECO:0000256" key="8">
    <source>
        <dbReference type="SAM" id="Phobius"/>
    </source>
</evidence>
<evidence type="ECO:0000256" key="7">
    <source>
        <dbReference type="RuleBase" id="RU000320"/>
    </source>
</evidence>
<name>A0A7W7GN71_9MICC</name>
<feature type="transmembrane region" description="Helical" evidence="8">
    <location>
        <begin position="371"/>
        <end position="389"/>
    </location>
</feature>
<keyword evidence="5 8" id="KW-1133">Transmembrane helix</keyword>
<feature type="transmembrane region" description="Helical" evidence="8">
    <location>
        <begin position="166"/>
        <end position="189"/>
    </location>
</feature>
<dbReference type="PANTHER" id="PTHR42703:SF1">
    <property type="entry name" value="NA(+)_H(+) ANTIPORTER SUBUNIT D1"/>
    <property type="match status" value="1"/>
</dbReference>
<keyword evidence="11" id="KW-1185">Reference proteome</keyword>